<keyword evidence="5" id="KW-1185">Reference proteome</keyword>
<dbReference type="AlphaFoldDB" id="A0AAD6S7R6"/>
<feature type="transmembrane region" description="Helical" evidence="2">
    <location>
        <begin position="46"/>
        <end position="67"/>
    </location>
</feature>
<feature type="region of interest" description="Disordered" evidence="1">
    <location>
        <begin position="323"/>
        <end position="345"/>
    </location>
</feature>
<proteinExistence type="predicted"/>
<comment type="caution">
    <text evidence="4">The sequence shown here is derived from an EMBL/GenBank/DDBJ whole genome shotgun (WGS) entry which is preliminary data.</text>
</comment>
<name>A0AAD6S7R6_9AGAR</name>
<evidence type="ECO:0000256" key="2">
    <source>
        <dbReference type="SAM" id="Phobius"/>
    </source>
</evidence>
<keyword evidence="2" id="KW-1133">Transmembrane helix</keyword>
<dbReference type="EMBL" id="JARJCM010000219">
    <property type="protein sequence ID" value="KAJ7021978.1"/>
    <property type="molecule type" value="Genomic_DNA"/>
</dbReference>
<protein>
    <recommendedName>
        <fullName evidence="3">DUF6533 domain-containing protein</fullName>
    </recommendedName>
</protein>
<organism evidence="4 5">
    <name type="scientific">Mycena alexandri</name>
    <dbReference type="NCBI Taxonomy" id="1745969"/>
    <lineage>
        <taxon>Eukaryota</taxon>
        <taxon>Fungi</taxon>
        <taxon>Dikarya</taxon>
        <taxon>Basidiomycota</taxon>
        <taxon>Agaricomycotina</taxon>
        <taxon>Agaricomycetes</taxon>
        <taxon>Agaricomycetidae</taxon>
        <taxon>Agaricales</taxon>
        <taxon>Marasmiineae</taxon>
        <taxon>Mycenaceae</taxon>
        <taxon>Mycena</taxon>
    </lineage>
</organism>
<gene>
    <name evidence="4" type="ORF">C8F04DRAFT_1273094</name>
</gene>
<dbReference type="Proteomes" id="UP001218188">
    <property type="component" value="Unassembled WGS sequence"/>
</dbReference>
<feature type="transmembrane region" description="Helical" evidence="2">
    <location>
        <begin position="6"/>
        <end position="25"/>
    </location>
</feature>
<evidence type="ECO:0000313" key="5">
    <source>
        <dbReference type="Proteomes" id="UP001218188"/>
    </source>
</evidence>
<dbReference type="InterPro" id="IPR045340">
    <property type="entry name" value="DUF6533"/>
</dbReference>
<evidence type="ECO:0000259" key="3">
    <source>
        <dbReference type="Pfam" id="PF20151"/>
    </source>
</evidence>
<keyword evidence="2" id="KW-0812">Transmembrane</keyword>
<feature type="domain" description="DUF6533" evidence="3">
    <location>
        <begin position="14"/>
        <end position="58"/>
    </location>
</feature>
<keyword evidence="2" id="KW-0472">Membrane</keyword>
<feature type="transmembrane region" description="Helical" evidence="2">
    <location>
        <begin position="118"/>
        <end position="138"/>
    </location>
</feature>
<accession>A0AAD6S7R6</accession>
<sequence>MDDDDSYSVAIACYWHIVGVSFLYYDHFITLDAEINYIWKRRTLSAYFFFVNRYLGFFSNIPVGLLPFITVSTRVSVPDSVCMRATLVRQILLCATQVVVAAIMIFRMYALYGRSLRVVGLLLGVGAGVVGVVVWSMYDQQSTPSFLQGCHVAIMQTTHVFLSYRCMLLTTPSRAIRLATSWEGVFVLDSTIFGLTVFNAYTTIRRMGSLVNMPLHRLIALYISGWKVFLFSDAPNAFDSAMALANLSNISTFYLGAPLFRGALSTFASCMSVTLVSRLMLNLHESGDAGILTDLTSSIVIRGGRALPDDVVETRNVAEAVPTTPWSEAAVERKAPQPQPTDGAV</sequence>
<feature type="transmembrane region" description="Helical" evidence="2">
    <location>
        <begin position="87"/>
        <end position="106"/>
    </location>
</feature>
<dbReference type="Pfam" id="PF20151">
    <property type="entry name" value="DUF6533"/>
    <property type="match status" value="1"/>
</dbReference>
<evidence type="ECO:0000256" key="1">
    <source>
        <dbReference type="SAM" id="MobiDB-lite"/>
    </source>
</evidence>
<evidence type="ECO:0000313" key="4">
    <source>
        <dbReference type="EMBL" id="KAJ7021978.1"/>
    </source>
</evidence>
<feature type="transmembrane region" description="Helical" evidence="2">
    <location>
        <begin position="184"/>
        <end position="202"/>
    </location>
</feature>
<reference evidence="4" key="1">
    <citation type="submission" date="2023-03" db="EMBL/GenBank/DDBJ databases">
        <title>Massive genome expansion in bonnet fungi (Mycena s.s.) driven by repeated elements and novel gene families across ecological guilds.</title>
        <authorList>
            <consortium name="Lawrence Berkeley National Laboratory"/>
            <person name="Harder C.B."/>
            <person name="Miyauchi S."/>
            <person name="Viragh M."/>
            <person name="Kuo A."/>
            <person name="Thoen E."/>
            <person name="Andreopoulos B."/>
            <person name="Lu D."/>
            <person name="Skrede I."/>
            <person name="Drula E."/>
            <person name="Henrissat B."/>
            <person name="Morin E."/>
            <person name="Kohler A."/>
            <person name="Barry K."/>
            <person name="LaButti K."/>
            <person name="Morin E."/>
            <person name="Salamov A."/>
            <person name="Lipzen A."/>
            <person name="Mereny Z."/>
            <person name="Hegedus B."/>
            <person name="Baldrian P."/>
            <person name="Stursova M."/>
            <person name="Weitz H."/>
            <person name="Taylor A."/>
            <person name="Grigoriev I.V."/>
            <person name="Nagy L.G."/>
            <person name="Martin F."/>
            <person name="Kauserud H."/>
        </authorList>
    </citation>
    <scope>NUCLEOTIDE SEQUENCE</scope>
    <source>
        <strain evidence="4">CBHHK200</strain>
    </source>
</reference>